<dbReference type="EMBL" id="UZAE01000007">
    <property type="protein sequence ID" value="VDN95900.1"/>
    <property type="molecule type" value="Genomic_DNA"/>
</dbReference>
<dbReference type="Proteomes" id="UP000278807">
    <property type="component" value="Unassembled WGS sequence"/>
</dbReference>
<evidence type="ECO:0000313" key="1">
    <source>
        <dbReference type="EMBL" id="VDN95900.1"/>
    </source>
</evidence>
<dbReference type="AlphaFoldDB" id="A0A3P7RQ16"/>
<evidence type="ECO:0000313" key="2">
    <source>
        <dbReference type="Proteomes" id="UP000278807"/>
    </source>
</evidence>
<reference evidence="1 2" key="1">
    <citation type="submission" date="2018-11" db="EMBL/GenBank/DDBJ databases">
        <authorList>
            <consortium name="Pathogen Informatics"/>
        </authorList>
    </citation>
    <scope>NUCLEOTIDE SEQUENCE [LARGE SCALE GENOMIC DNA]</scope>
</reference>
<keyword evidence="2" id="KW-1185">Reference proteome</keyword>
<accession>A0A3P7RQ16</accession>
<sequence>MKSMAKLKISLIFRSRRFVPTSREKGSRALKSQGTSGVPSLAKYSGSLALVVLNCTKKVSSTFSAKSTFSIDSCGSPLRISVDSKYFFV</sequence>
<organism evidence="1 2">
    <name type="scientific">Rodentolepis nana</name>
    <name type="common">Dwarf tapeworm</name>
    <name type="synonym">Hymenolepis nana</name>
    <dbReference type="NCBI Taxonomy" id="102285"/>
    <lineage>
        <taxon>Eukaryota</taxon>
        <taxon>Metazoa</taxon>
        <taxon>Spiralia</taxon>
        <taxon>Lophotrochozoa</taxon>
        <taxon>Platyhelminthes</taxon>
        <taxon>Cestoda</taxon>
        <taxon>Eucestoda</taxon>
        <taxon>Cyclophyllidea</taxon>
        <taxon>Hymenolepididae</taxon>
        <taxon>Rodentolepis</taxon>
    </lineage>
</organism>
<name>A0A3P7RQ16_RODNA</name>
<proteinExistence type="predicted"/>
<gene>
    <name evidence="1" type="ORF">HNAJ_LOCUS41</name>
</gene>
<protein>
    <submittedName>
        <fullName evidence="1">Uncharacterized protein</fullName>
    </submittedName>
</protein>